<protein>
    <submittedName>
        <fullName evidence="9">Carbohydrate ABC transporter permease</fullName>
    </submittedName>
</protein>
<dbReference type="PROSITE" id="PS50928">
    <property type="entry name" value="ABC_TM1"/>
    <property type="match status" value="1"/>
</dbReference>
<dbReference type="OrthoDB" id="9771544at2"/>
<dbReference type="AlphaFoldDB" id="A0A3Q9QRB8"/>
<keyword evidence="4 7" id="KW-0812">Transmembrane</keyword>
<feature type="transmembrane region" description="Helical" evidence="7">
    <location>
        <begin position="107"/>
        <end position="128"/>
    </location>
</feature>
<evidence type="ECO:0000256" key="1">
    <source>
        <dbReference type="ARBA" id="ARBA00004651"/>
    </source>
</evidence>
<sequence length="276" mass="30814">MITSKKLSTKIWIYILLIIGAILSIAPFYWMIVGSTHPSGDIFRVPPKLLPGNYLAKNFESLSESLGIAKVFWNSLFIAIVYTVLSTLISAMAGYAFAKYRFKGKNAFFFVILCSLMIPFQVTLIPLFEMMVSFDWLNTYQAIILPSLAAPFSIYLMRQNMQAVPDSIIEASRVDGAGELRIFFTVILPVTRPALAAVAIFQFMSQWNSLLWPLITLNSKDMFTLPVALSSLIGMARIDYGEVMLGTTLSTIPIMIFFLLLQKQFISGILGGSVKE</sequence>
<comment type="subcellular location">
    <subcellularLocation>
        <location evidence="1 7">Cell membrane</location>
        <topology evidence="1 7">Multi-pass membrane protein</topology>
    </subcellularLocation>
</comment>
<evidence type="ECO:0000256" key="7">
    <source>
        <dbReference type="RuleBase" id="RU363032"/>
    </source>
</evidence>
<reference evidence="9 10" key="1">
    <citation type="submission" date="2017-07" db="EMBL/GenBank/DDBJ databases">
        <title>The complete genome sequence of Bacillus mesonae strain H20-5, an efficient strain improving plant abiotic stress resistance.</title>
        <authorList>
            <person name="Kim S.Y."/>
            <person name="Song H."/>
            <person name="Sang M.K."/>
            <person name="Weon H.-Y."/>
            <person name="Song J."/>
        </authorList>
    </citation>
    <scope>NUCLEOTIDE SEQUENCE [LARGE SCALE GENOMIC DNA]</scope>
    <source>
        <strain evidence="9 10">H20-5</strain>
    </source>
</reference>
<evidence type="ECO:0000256" key="2">
    <source>
        <dbReference type="ARBA" id="ARBA00022448"/>
    </source>
</evidence>
<gene>
    <name evidence="9" type="ORF">CHR53_03695</name>
</gene>
<keyword evidence="3" id="KW-1003">Cell membrane</keyword>
<dbReference type="InterPro" id="IPR035906">
    <property type="entry name" value="MetI-like_sf"/>
</dbReference>
<evidence type="ECO:0000256" key="3">
    <source>
        <dbReference type="ARBA" id="ARBA00022475"/>
    </source>
</evidence>
<feature type="transmembrane region" description="Helical" evidence="7">
    <location>
        <begin position="243"/>
        <end position="261"/>
    </location>
</feature>
<evidence type="ECO:0000313" key="10">
    <source>
        <dbReference type="Proteomes" id="UP000282892"/>
    </source>
</evidence>
<dbReference type="Proteomes" id="UP000282892">
    <property type="component" value="Chromosome"/>
</dbReference>
<dbReference type="InterPro" id="IPR000515">
    <property type="entry name" value="MetI-like"/>
</dbReference>
<dbReference type="Gene3D" id="1.10.3720.10">
    <property type="entry name" value="MetI-like"/>
    <property type="match status" value="1"/>
</dbReference>
<dbReference type="PANTHER" id="PTHR43744">
    <property type="entry name" value="ABC TRANSPORTER PERMEASE PROTEIN MG189-RELATED-RELATED"/>
    <property type="match status" value="1"/>
</dbReference>
<dbReference type="RefSeq" id="WP_066391466.1">
    <property type="nucleotide sequence ID" value="NZ_CP022572.1"/>
</dbReference>
<feature type="transmembrane region" description="Helical" evidence="7">
    <location>
        <begin position="182"/>
        <end position="204"/>
    </location>
</feature>
<keyword evidence="6 7" id="KW-0472">Membrane</keyword>
<evidence type="ECO:0000256" key="4">
    <source>
        <dbReference type="ARBA" id="ARBA00022692"/>
    </source>
</evidence>
<dbReference type="GO" id="GO:0005886">
    <property type="term" value="C:plasma membrane"/>
    <property type="evidence" value="ECO:0007669"/>
    <property type="project" value="UniProtKB-SubCell"/>
</dbReference>
<dbReference type="PANTHER" id="PTHR43744:SF2">
    <property type="entry name" value="ARABINOOLIGOSACCHARIDES TRANSPORT SYSTEM PERMEASE PROTEIN ARAQ"/>
    <property type="match status" value="1"/>
</dbReference>
<feature type="transmembrane region" description="Helical" evidence="7">
    <location>
        <begin position="71"/>
        <end position="95"/>
    </location>
</feature>
<evidence type="ECO:0000256" key="6">
    <source>
        <dbReference type="ARBA" id="ARBA00023136"/>
    </source>
</evidence>
<comment type="similarity">
    <text evidence="7">Belongs to the binding-protein-dependent transport system permease family.</text>
</comment>
<dbReference type="GO" id="GO:0055085">
    <property type="term" value="P:transmembrane transport"/>
    <property type="evidence" value="ECO:0007669"/>
    <property type="project" value="InterPro"/>
</dbReference>
<accession>A0A3Q9QRB8</accession>
<dbReference type="CDD" id="cd06261">
    <property type="entry name" value="TM_PBP2"/>
    <property type="match status" value="1"/>
</dbReference>
<evidence type="ECO:0000256" key="5">
    <source>
        <dbReference type="ARBA" id="ARBA00022989"/>
    </source>
</evidence>
<feature type="transmembrane region" description="Helical" evidence="7">
    <location>
        <begin position="140"/>
        <end position="157"/>
    </location>
</feature>
<feature type="transmembrane region" description="Helical" evidence="7">
    <location>
        <begin position="12"/>
        <end position="32"/>
    </location>
</feature>
<dbReference type="KEGG" id="nmk:CHR53_03695"/>
<dbReference type="SUPFAM" id="SSF161098">
    <property type="entry name" value="MetI-like"/>
    <property type="match status" value="1"/>
</dbReference>
<keyword evidence="5 7" id="KW-1133">Transmembrane helix</keyword>
<organism evidence="9 10">
    <name type="scientific">Neobacillus mesonae</name>
    <dbReference type="NCBI Taxonomy" id="1193713"/>
    <lineage>
        <taxon>Bacteria</taxon>
        <taxon>Bacillati</taxon>
        <taxon>Bacillota</taxon>
        <taxon>Bacilli</taxon>
        <taxon>Bacillales</taxon>
        <taxon>Bacillaceae</taxon>
        <taxon>Neobacillus</taxon>
    </lineage>
</organism>
<dbReference type="STRING" id="1193713.GCA_001636315_03257"/>
<feature type="domain" description="ABC transmembrane type-1" evidence="8">
    <location>
        <begin position="72"/>
        <end position="261"/>
    </location>
</feature>
<dbReference type="Pfam" id="PF00528">
    <property type="entry name" value="BPD_transp_1"/>
    <property type="match status" value="1"/>
</dbReference>
<keyword evidence="2 7" id="KW-0813">Transport</keyword>
<evidence type="ECO:0000313" key="9">
    <source>
        <dbReference type="EMBL" id="AZU60440.1"/>
    </source>
</evidence>
<keyword evidence="10" id="KW-1185">Reference proteome</keyword>
<evidence type="ECO:0000259" key="8">
    <source>
        <dbReference type="PROSITE" id="PS50928"/>
    </source>
</evidence>
<proteinExistence type="inferred from homology"/>
<dbReference type="EMBL" id="CP022572">
    <property type="protein sequence ID" value="AZU60440.1"/>
    <property type="molecule type" value="Genomic_DNA"/>
</dbReference>
<name>A0A3Q9QRB8_9BACI</name>